<evidence type="ECO:0000256" key="10">
    <source>
        <dbReference type="ARBA" id="ARBA00023043"/>
    </source>
</evidence>
<dbReference type="PRINTS" id="PR01415">
    <property type="entry name" value="ANKYRIN"/>
</dbReference>
<keyword evidence="4" id="KW-0964">Secreted</keyword>
<feature type="repeat" description="ANK" evidence="12">
    <location>
        <begin position="1599"/>
        <end position="1631"/>
    </location>
</feature>
<evidence type="ECO:0000313" key="14">
    <source>
        <dbReference type="Proteomes" id="UP000499080"/>
    </source>
</evidence>
<dbReference type="InterPro" id="IPR036770">
    <property type="entry name" value="Ankyrin_rpt-contain_sf"/>
</dbReference>
<dbReference type="Pfam" id="PF12796">
    <property type="entry name" value="Ank_2"/>
    <property type="match status" value="8"/>
</dbReference>
<feature type="repeat" description="ANK" evidence="12">
    <location>
        <begin position="1634"/>
        <end position="1666"/>
    </location>
</feature>
<dbReference type="Gene3D" id="1.25.40.20">
    <property type="entry name" value="Ankyrin repeat-containing domain"/>
    <property type="match status" value="7"/>
</dbReference>
<keyword evidence="11" id="KW-0472">Membrane</keyword>
<dbReference type="Proteomes" id="UP000499080">
    <property type="component" value="Unassembled WGS sequence"/>
</dbReference>
<feature type="repeat" description="ANK" evidence="12">
    <location>
        <begin position="1176"/>
        <end position="1208"/>
    </location>
</feature>
<dbReference type="InterPro" id="IPR011990">
    <property type="entry name" value="TPR-like_helical_dom_sf"/>
</dbReference>
<organism evidence="13 14">
    <name type="scientific">Araneus ventricosus</name>
    <name type="common">Orbweaver spider</name>
    <name type="synonym">Epeira ventricosa</name>
    <dbReference type="NCBI Taxonomy" id="182803"/>
    <lineage>
        <taxon>Eukaryota</taxon>
        <taxon>Metazoa</taxon>
        <taxon>Ecdysozoa</taxon>
        <taxon>Arthropoda</taxon>
        <taxon>Chelicerata</taxon>
        <taxon>Arachnida</taxon>
        <taxon>Araneae</taxon>
        <taxon>Araneomorphae</taxon>
        <taxon>Entelegynae</taxon>
        <taxon>Araneoidea</taxon>
        <taxon>Araneidae</taxon>
        <taxon>Araneus</taxon>
    </lineage>
</organism>
<feature type="repeat" description="ANK" evidence="12">
    <location>
        <begin position="1766"/>
        <end position="1798"/>
    </location>
</feature>
<dbReference type="PROSITE" id="PS50297">
    <property type="entry name" value="ANK_REP_REGION"/>
    <property type="match status" value="19"/>
</dbReference>
<dbReference type="InterPro" id="IPR002110">
    <property type="entry name" value="Ankyrin_rpt"/>
</dbReference>
<accession>A0A4Y2L8C0</accession>
<feature type="repeat" description="ANK" evidence="12">
    <location>
        <begin position="1501"/>
        <end position="1533"/>
    </location>
</feature>
<feature type="repeat" description="ANK" evidence="12">
    <location>
        <begin position="1799"/>
        <end position="1831"/>
    </location>
</feature>
<proteinExistence type="predicted"/>
<keyword evidence="7" id="KW-0528">Neurotoxin</keyword>
<feature type="repeat" description="ANK" evidence="12">
    <location>
        <begin position="1110"/>
        <end position="1142"/>
    </location>
</feature>
<dbReference type="GO" id="GO:0005576">
    <property type="term" value="C:extracellular region"/>
    <property type="evidence" value="ECO:0007669"/>
    <property type="project" value="UniProtKB-SubCell"/>
</dbReference>
<protein>
    <submittedName>
        <fullName evidence="13">Ankyrin-3</fullName>
    </submittedName>
</protein>
<keyword evidence="6" id="KW-0800">Toxin</keyword>
<sequence>MNHELKYKDMGLYVQILRAIKSAVIDDDVDSCKVSCALMKYVNETLNCETAKEYQRNAHESFGNVNLICLACKSGAVKVLQHLLSNENSVCSLPNLTKKRNLLPEEEDEESHNAIYYAIRCNKTRIPEIVIGKWLNDYFKENSGRLDDLLSKALHDLMVRNVYISEDMKMYIKSKLVDLRFFNDTSQNKNIGKLSDTQNLKDLTILRIDFVFDSITCLIKQFWNLEPNEQFLLYSKNIAKNIHMLKSRITCKDRLPWEEIEFCLIIFIRSCQSCFQQYPLYHFVLNKHRLLKHLKTFSQIFIKLKDKIRCANKSKFGKLLIDEINGIENIVDLKELYDDFAQIRDLYSLEKIKSCIDLAMSANIVEKYDQLIIIRALQVIGECMKDSVDSPNLSVDTFELLHSSLPDNIKDVLTQLRDSLSHAEYLSLRFEIETSGQQFFKSLQSDIAQMNLAITSIIRSKKAMIIGNLLSKMRCCKDIEALKLFLKENQISVISVQKELKEAQNLSLINIEQLEKLFFEVEREIKDELNCSLELICRTQNIVQNACAENASNSGGSLDSLKSDLPTDFEELQQICTDFLHLTLNPQETDVESISPITFNIPENTEKICKTLSDILYELKRKESFSQKIISYSNTSAIPQLLLKLRNKKDTKSKRRRRRKKKEHQIKEDDIKECERLITNLKIESINKASRFEKMFQKFRSVIHSQKTKLRHSQKAFRQCLKKLINIIKLDNEERFDATLIRLLQEAFEFLTSWGLSLQFSSDLSNIFQSITSELNRDNLAYIVHFTNAFNNMQYFLEFGLDKIKSIKEFKQMLQSHKQRQLQKSPERISDLTQLKILLSHKLHLLEEISNEYHGNKMFFENSMCSQEKLKLLSVIEMLTLDCMTILGCLPDRLAHNAFFLDNDYPVLNGKNLRNYLAHGNALVSIVLGNDCTDIFLNAEKMITHDLLKPGRQIGKKEKNDPLKLKVSLERDLSTVNTQLKLFLALTEGEIEEVKDCLSRGGDMFGTDLSSQTSLHFAAKGTCLEMVKYVLKFNSDVSAVDINLQSALHVASFYGRLAVVECLIQESNALINRRDINGRTPLHLASINGHTDVVRCLLKHRAKVAYKDLSGNDALHHAVIHNHIDIVNILLEKESNDDINRTFFGVSALHLASENGHMNLVVTLLEKININFKSDVHYVPLHYAATGGHADVVLFLIAKGADINAKSLKGLTPLHFAASNDHYEVVEILLQHGADMNAADLNGATPLSFAAMENSLETLKLLLKEGAVVDNVKNSFWCPLNLAAFYGHRELVQILFDKYDTASQISALNFAAYMGHLSIVELLESNEMNVLRVDNGCTALHMAACEGHTEVVNFLISKGYDVNAKADRNELEKNLSNEVQDTWHAAISSFFHGDLNLVSRYLFSGKTALHLCAAKKHKDTVRSLLKNQADICIKDDTGSTPLRIIIRMGMANILVDEKVPLNFAYYDNFNPLQLGVLTGDLLFVKYCVEQGCNINSGTNCVKLTTLHIAVFRGHAEVVSYLIDCGADVNALISDDHTALEIAVRINRKDIVSILINKGAEISAEKEREYLMLAIRSGYEEIVNYFLARSPANAASRPECNEFPLHIAVLYGHINILEMLLELEKRKDINDKNKDSLTPLLIASDRGYCEITRLLLANGADPNNMSGQLLPLHMAVVRGHSELIEILIKAGANVTLRDGEGSSAIELAIMCRNLEIMETLLELSKLDINLKGHNGRTLLHDAAISGSLQIVKSLVDKGAAINDRDSTDAKPIHIAAKEGHQDIVEYFLSEGLDIDDRGENGWCLLHYAAAGNQFEICECLLKNSLNFNAVDAHGCTPLHVAARMGNADVLHTLLYYGAYYDFRNERNETPIDVAIASPLGRNVHIIASLTFISSLFSEVRRNDIQKVEALLSKGMEFSEFGYANVKSVKGLSVLHYAAQRGYEEIVNLLLKYHADPNVKEANGCTPLHYAAKFSHPRIANALLRHGAMFDAECNSKKTPVDYTNNRDVIKILEFLKTMFLKIQNDESFLISDSLMNFGDDIAKTVIRARNSCGRTLTALAVIKEHPEVDTLKSLFQPDVTFHFQTADRLYKEEQFEESIQEYKIILEKRIDLFGDEDPGVLDIQENISSILIDQGKFDDAQNLIEKFYRIRKEILGDCNKDTLAAMKLMALVLKYKGRKEEALNMFENVLNKQKDILGSDNTETLQTEIQIICLMCEEEIEIEESTKALNLCFEILDRLNKFPEVTDLILDLKTVVAFLLFNLGIPSETLDILKDVFEIEKEMFGLYHSKTSDTLFCMASVLYLINEEEDSLEAFRQTHEIRHRVLGPNNEKTLDARFWVANILYLQRMFHEAFEIYKADLEARTAILGANHPNILCTRERIDFVGETGASLVQGQVYTRLIIHIPLVEAHHMSFHKNYLGPLLILTPVWHQF</sequence>
<evidence type="ECO:0000256" key="9">
    <source>
        <dbReference type="ARBA" id="ARBA00023028"/>
    </source>
</evidence>
<keyword evidence="10 12" id="KW-0040">ANK repeat</keyword>
<feature type="repeat" description="ANK" evidence="12">
    <location>
        <begin position="1733"/>
        <end position="1765"/>
    </location>
</feature>
<keyword evidence="11" id="KW-1053">Target membrane</keyword>
<name>A0A4Y2L8C0_ARAVE</name>
<keyword evidence="8" id="KW-0677">Repeat</keyword>
<dbReference type="PANTHER" id="PTHR24123:SF33">
    <property type="entry name" value="PROTEIN HOS4"/>
    <property type="match status" value="1"/>
</dbReference>
<evidence type="ECO:0000313" key="13">
    <source>
        <dbReference type="EMBL" id="GBN09836.1"/>
    </source>
</evidence>
<dbReference type="PROSITE" id="PS50088">
    <property type="entry name" value="ANK_REPEAT"/>
    <property type="match status" value="20"/>
</dbReference>
<evidence type="ECO:0000256" key="4">
    <source>
        <dbReference type="ARBA" id="ARBA00022525"/>
    </source>
</evidence>
<evidence type="ECO:0000256" key="11">
    <source>
        <dbReference type="ARBA" id="ARBA00023298"/>
    </source>
</evidence>
<feature type="repeat" description="ANK" evidence="12">
    <location>
        <begin position="1666"/>
        <end position="1698"/>
    </location>
</feature>
<evidence type="ECO:0000256" key="1">
    <source>
        <dbReference type="ARBA" id="ARBA00004175"/>
    </source>
</evidence>
<feature type="repeat" description="ANK" evidence="12">
    <location>
        <begin position="1077"/>
        <end position="1109"/>
    </location>
</feature>
<feature type="repeat" description="ANK" evidence="12">
    <location>
        <begin position="1335"/>
        <end position="1367"/>
    </location>
</feature>
<dbReference type="Pfam" id="PF00023">
    <property type="entry name" value="Ank"/>
    <property type="match status" value="3"/>
</dbReference>
<keyword evidence="9" id="KW-0638">Presynaptic neurotoxin</keyword>
<feature type="repeat" description="ANK" evidence="12">
    <location>
        <begin position="1832"/>
        <end position="1864"/>
    </location>
</feature>
<evidence type="ECO:0000256" key="3">
    <source>
        <dbReference type="ARBA" id="ARBA00022483"/>
    </source>
</evidence>
<feature type="repeat" description="ANK" evidence="12">
    <location>
        <begin position="1534"/>
        <end position="1566"/>
    </location>
</feature>
<feature type="repeat" description="ANK" evidence="12">
    <location>
        <begin position="1242"/>
        <end position="1274"/>
    </location>
</feature>
<dbReference type="GO" id="GO:0044231">
    <property type="term" value="C:host cell presynaptic membrane"/>
    <property type="evidence" value="ECO:0007669"/>
    <property type="project" value="UniProtKB-KW"/>
</dbReference>
<dbReference type="SMART" id="SM00248">
    <property type="entry name" value="ANK"/>
    <property type="match status" value="27"/>
</dbReference>
<dbReference type="GO" id="GO:0044218">
    <property type="term" value="C:other organism cell membrane"/>
    <property type="evidence" value="ECO:0007669"/>
    <property type="project" value="UniProtKB-KW"/>
</dbReference>
<evidence type="ECO:0000256" key="12">
    <source>
        <dbReference type="PROSITE-ProRule" id="PRU00023"/>
    </source>
</evidence>
<feature type="repeat" description="ANK" evidence="12">
    <location>
        <begin position="1144"/>
        <end position="1167"/>
    </location>
</feature>
<comment type="caution">
    <text evidence="13">The sequence shown here is derived from an EMBL/GenBank/DDBJ whole genome shotgun (WGS) entry which is preliminary data.</text>
</comment>
<feature type="repeat" description="ANK" evidence="12">
    <location>
        <begin position="1404"/>
        <end position="1436"/>
    </location>
</feature>
<gene>
    <name evidence="13" type="primary">Ank3_11</name>
    <name evidence="13" type="ORF">AVEN_51036_1</name>
</gene>
<feature type="repeat" description="ANK" evidence="12">
    <location>
        <begin position="1961"/>
        <end position="1993"/>
    </location>
</feature>
<evidence type="ECO:0000256" key="7">
    <source>
        <dbReference type="ARBA" id="ARBA00022699"/>
    </source>
</evidence>
<dbReference type="Pfam" id="PF13637">
    <property type="entry name" value="Ank_4"/>
    <property type="match status" value="1"/>
</dbReference>
<feature type="repeat" description="ANK" evidence="12">
    <location>
        <begin position="1010"/>
        <end position="1042"/>
    </location>
</feature>
<dbReference type="GO" id="GO:0090729">
    <property type="term" value="F:toxin activity"/>
    <property type="evidence" value="ECO:0007669"/>
    <property type="project" value="UniProtKB-KW"/>
</dbReference>
<evidence type="ECO:0000256" key="6">
    <source>
        <dbReference type="ARBA" id="ARBA00022656"/>
    </source>
</evidence>
<evidence type="ECO:0000256" key="5">
    <source>
        <dbReference type="ARBA" id="ARBA00022537"/>
    </source>
</evidence>
<dbReference type="InterPro" id="IPR051165">
    <property type="entry name" value="Multifunctional_ANK_Repeat"/>
</dbReference>
<dbReference type="SUPFAM" id="SSF48403">
    <property type="entry name" value="Ankyrin repeat"/>
    <property type="match status" value="3"/>
</dbReference>
<evidence type="ECO:0000256" key="8">
    <source>
        <dbReference type="ARBA" id="ARBA00022737"/>
    </source>
</evidence>
<feature type="repeat" description="ANK" evidence="12">
    <location>
        <begin position="1209"/>
        <end position="1241"/>
    </location>
</feature>
<dbReference type="Pfam" id="PF13424">
    <property type="entry name" value="TPR_12"/>
    <property type="match status" value="1"/>
</dbReference>
<dbReference type="PANTHER" id="PTHR24123">
    <property type="entry name" value="ANKYRIN REPEAT-CONTAINING"/>
    <property type="match status" value="1"/>
</dbReference>
<feature type="repeat" description="ANK" evidence="12">
    <location>
        <begin position="1928"/>
        <end position="1960"/>
    </location>
</feature>
<dbReference type="EMBL" id="BGPR01005398">
    <property type="protein sequence ID" value="GBN09836.1"/>
    <property type="molecule type" value="Genomic_DNA"/>
</dbReference>
<evidence type="ECO:0000256" key="2">
    <source>
        <dbReference type="ARBA" id="ARBA00004613"/>
    </source>
</evidence>
<reference evidence="13 14" key="1">
    <citation type="journal article" date="2019" name="Sci. Rep.">
        <title>Orb-weaving spider Araneus ventricosus genome elucidates the spidroin gene catalogue.</title>
        <authorList>
            <person name="Kono N."/>
            <person name="Nakamura H."/>
            <person name="Ohtoshi R."/>
            <person name="Moran D.A.P."/>
            <person name="Shinohara A."/>
            <person name="Yoshida Y."/>
            <person name="Fujiwara M."/>
            <person name="Mori M."/>
            <person name="Tomita M."/>
            <person name="Arakawa K."/>
        </authorList>
    </citation>
    <scope>NUCLEOTIDE SEQUENCE [LARGE SCALE GENOMIC DNA]</scope>
</reference>
<keyword evidence="3" id="KW-0268">Exocytosis</keyword>
<dbReference type="SUPFAM" id="SSF48452">
    <property type="entry name" value="TPR-like"/>
    <property type="match status" value="1"/>
</dbReference>
<dbReference type="Gene3D" id="1.25.40.10">
    <property type="entry name" value="Tetratricopeptide repeat domain"/>
    <property type="match status" value="2"/>
</dbReference>
<comment type="subcellular location">
    <subcellularLocation>
        <location evidence="2">Secreted</location>
    </subcellularLocation>
    <subcellularLocation>
        <location evidence="1">Target cell membrane</location>
    </subcellularLocation>
</comment>
<dbReference type="OrthoDB" id="539213at2759"/>
<dbReference type="GO" id="GO:0006887">
    <property type="term" value="P:exocytosis"/>
    <property type="evidence" value="ECO:0007669"/>
    <property type="project" value="UniProtKB-KW"/>
</dbReference>
<keyword evidence="5" id="KW-1052">Target cell membrane</keyword>
<keyword evidence="14" id="KW-1185">Reference proteome</keyword>